<sequence>MKLTEAEARELVAAQLGDGPWRVQPFGAGKFSETFDVSGDGQRYVLRVAPPDELLQLFYERRMMRQEPAIHARLLAETSVPVPPIVAHDFSRELIDRDYLLMPRLDGIVLSEASLTGPVRLRALREWGRHIRQVNGLTDPAGRFGYLGEHECMAPQPTWAEAFGVMYRKELDDIVACGMNSAYFEYALKRLANH</sequence>
<reference evidence="2" key="1">
    <citation type="journal article" date="2015" name="Nature">
        <title>Complex archaea that bridge the gap between prokaryotes and eukaryotes.</title>
        <authorList>
            <person name="Spang A."/>
            <person name="Saw J.H."/>
            <person name="Jorgensen S.L."/>
            <person name="Zaremba-Niedzwiedzka K."/>
            <person name="Martijn J."/>
            <person name="Lind A.E."/>
            <person name="van Eijk R."/>
            <person name="Schleper C."/>
            <person name="Guy L."/>
            <person name="Ettema T.J."/>
        </authorList>
    </citation>
    <scope>NUCLEOTIDE SEQUENCE</scope>
</reference>
<dbReference type="InterPro" id="IPR051678">
    <property type="entry name" value="AGP_Transferase"/>
</dbReference>
<feature type="non-terminal residue" evidence="2">
    <location>
        <position position="194"/>
    </location>
</feature>
<organism evidence="2">
    <name type="scientific">marine sediment metagenome</name>
    <dbReference type="NCBI Taxonomy" id="412755"/>
    <lineage>
        <taxon>unclassified sequences</taxon>
        <taxon>metagenomes</taxon>
        <taxon>ecological metagenomes</taxon>
    </lineage>
</organism>
<evidence type="ECO:0000259" key="1">
    <source>
        <dbReference type="Pfam" id="PF01636"/>
    </source>
</evidence>
<dbReference type="AlphaFoldDB" id="A0A0F9ENT4"/>
<dbReference type="InterPro" id="IPR002575">
    <property type="entry name" value="Aminoglycoside_PTrfase"/>
</dbReference>
<dbReference type="InterPro" id="IPR011009">
    <property type="entry name" value="Kinase-like_dom_sf"/>
</dbReference>
<dbReference type="PANTHER" id="PTHR21310">
    <property type="entry name" value="AMINOGLYCOSIDE PHOSPHOTRANSFERASE-RELATED-RELATED"/>
    <property type="match status" value="1"/>
</dbReference>
<accession>A0A0F9ENT4</accession>
<protein>
    <recommendedName>
        <fullName evidence="1">Aminoglycoside phosphotransferase domain-containing protein</fullName>
    </recommendedName>
</protein>
<name>A0A0F9ENT4_9ZZZZ</name>
<evidence type="ECO:0000313" key="2">
    <source>
        <dbReference type="EMBL" id="KKL67906.1"/>
    </source>
</evidence>
<dbReference type="Gene3D" id="3.30.200.20">
    <property type="entry name" value="Phosphorylase Kinase, domain 1"/>
    <property type="match status" value="1"/>
</dbReference>
<dbReference type="EMBL" id="LAZR01026708">
    <property type="protein sequence ID" value="KKL67906.1"/>
    <property type="molecule type" value="Genomic_DNA"/>
</dbReference>
<dbReference type="SUPFAM" id="SSF56112">
    <property type="entry name" value="Protein kinase-like (PK-like)"/>
    <property type="match status" value="1"/>
</dbReference>
<proteinExistence type="predicted"/>
<gene>
    <name evidence="2" type="ORF">LCGC14_2130320</name>
</gene>
<dbReference type="Pfam" id="PF01636">
    <property type="entry name" value="APH"/>
    <property type="match status" value="1"/>
</dbReference>
<comment type="caution">
    <text evidence="2">The sequence shown here is derived from an EMBL/GenBank/DDBJ whole genome shotgun (WGS) entry which is preliminary data.</text>
</comment>
<feature type="domain" description="Aminoglycoside phosphotransferase" evidence="1">
    <location>
        <begin position="23"/>
        <end position="149"/>
    </location>
</feature>